<reference evidence="2 3" key="1">
    <citation type="submission" date="2018-10" db="EMBL/GenBank/DDBJ databases">
        <authorList>
            <person name="Perry B.J."/>
            <person name="Sullivan J.T."/>
            <person name="Murphy R.J.T."/>
            <person name="Ramsay J.P."/>
            <person name="Ronson C.W."/>
        </authorList>
    </citation>
    <scope>NUCLEOTIDE SEQUENCE [LARGE SCALE GENOMIC DNA]</scope>
    <source>
        <strain evidence="2 3">R88b</strain>
    </source>
</reference>
<feature type="region of interest" description="Disordered" evidence="1">
    <location>
        <begin position="1"/>
        <end position="25"/>
    </location>
</feature>
<feature type="compositionally biased region" description="Polar residues" evidence="1">
    <location>
        <begin position="12"/>
        <end position="25"/>
    </location>
</feature>
<sequence>MYADATGPFSGPATQPYTMLGTQSPSNSLADDLLVRLAGRHGAGTQEGSEFWGITSADVQAAGAAMSGAKEDRVGRRTPDEMVAQAFGDDLPQEEQAALTRQAQAASTAQQVELRTKIGLAERNAPDAIARNGAYAGKMPGRDAFRIAYGLDEGDKRFQDFDWRAEVGRQVFGMRTMPSQAIHAALRDADPGPGSSEEERARFRTTAAALKTLGMRRADPAGYVREIFPNVDAAWSAATRPDSKPENGDAEAYKWAIALSVAAQRQLGVENPQPLPSAVLQSLVEAFGNEDVSQAEKAGVLHDLLAAARDPTIRDALSQQFDQAGLAGSAQVDPIVTAATGRPPSAPPGEARSAFQQVAEDFGDYLSEGFESLGRIPHDIRLGLQDLRDSPWGFLEQLPATPGSGAAAEGRLALEAVSEAVAKGLAIVRGGTGRFAKPLEEFATSGSRAASDLSAEGSVARQAVDAESRAINAANEAAYRLSTGVKADKAKLLEIIKSISRDPSKIKYAGASFGKSLSKNYRKTFLDANPKLEGEVVVHHAAEQQILHRYLGVVTEEEMHSLQNLRGIPKNLDNLLHNKIF</sequence>
<dbReference type="AlphaFoldDB" id="A0A6M7WLI6"/>
<organism evidence="2 3">
    <name type="scientific">Mesorhizobium loti R88b</name>
    <dbReference type="NCBI Taxonomy" id="935548"/>
    <lineage>
        <taxon>Bacteria</taxon>
        <taxon>Pseudomonadati</taxon>
        <taxon>Pseudomonadota</taxon>
        <taxon>Alphaproteobacteria</taxon>
        <taxon>Hyphomicrobiales</taxon>
        <taxon>Phyllobacteriaceae</taxon>
        <taxon>Mesorhizobium</taxon>
    </lineage>
</organism>
<gene>
    <name evidence="2" type="ORF">EB235_17025</name>
</gene>
<accession>A0A6M7WLI6</accession>
<evidence type="ECO:0000313" key="2">
    <source>
        <dbReference type="EMBL" id="QKD02997.1"/>
    </source>
</evidence>
<dbReference type="EMBL" id="CP033367">
    <property type="protein sequence ID" value="QKD02997.1"/>
    <property type="molecule type" value="Genomic_DNA"/>
</dbReference>
<dbReference type="Proteomes" id="UP000503017">
    <property type="component" value="Chromosome"/>
</dbReference>
<evidence type="ECO:0000256" key="1">
    <source>
        <dbReference type="SAM" id="MobiDB-lite"/>
    </source>
</evidence>
<protein>
    <submittedName>
        <fullName evidence="2">Uncharacterized protein</fullName>
    </submittedName>
</protein>
<name>A0A6M7WLI6_RHILI</name>
<proteinExistence type="predicted"/>
<evidence type="ECO:0000313" key="3">
    <source>
        <dbReference type="Proteomes" id="UP000503017"/>
    </source>
</evidence>